<name>A0A5A7Q4U7_STRAF</name>
<protein>
    <submittedName>
        <fullName evidence="1">4-alpha-glucan-branching enzyme 2-2</fullName>
    </submittedName>
</protein>
<proteinExistence type="predicted"/>
<dbReference type="GO" id="GO:0017148">
    <property type="term" value="P:negative regulation of translation"/>
    <property type="evidence" value="ECO:0007669"/>
    <property type="project" value="InterPro"/>
</dbReference>
<dbReference type="Gene3D" id="3.40.420.10">
    <property type="entry name" value="Ricin (A subunit), domain 1"/>
    <property type="match status" value="1"/>
</dbReference>
<dbReference type="InterPro" id="IPR036041">
    <property type="entry name" value="Ribosome-inact_prot_sf"/>
</dbReference>
<organism evidence="1 2">
    <name type="scientific">Striga asiatica</name>
    <name type="common">Asiatic witchweed</name>
    <name type="synonym">Buchnera asiatica</name>
    <dbReference type="NCBI Taxonomy" id="4170"/>
    <lineage>
        <taxon>Eukaryota</taxon>
        <taxon>Viridiplantae</taxon>
        <taxon>Streptophyta</taxon>
        <taxon>Embryophyta</taxon>
        <taxon>Tracheophyta</taxon>
        <taxon>Spermatophyta</taxon>
        <taxon>Magnoliopsida</taxon>
        <taxon>eudicotyledons</taxon>
        <taxon>Gunneridae</taxon>
        <taxon>Pentapetalae</taxon>
        <taxon>asterids</taxon>
        <taxon>lamiids</taxon>
        <taxon>Lamiales</taxon>
        <taxon>Orobanchaceae</taxon>
        <taxon>Buchnereae</taxon>
        <taxon>Striga</taxon>
    </lineage>
</organism>
<dbReference type="Proteomes" id="UP000325081">
    <property type="component" value="Unassembled WGS sequence"/>
</dbReference>
<dbReference type="SUPFAM" id="SSF56371">
    <property type="entry name" value="Ribosome inactivating proteins (RIP)"/>
    <property type="match status" value="1"/>
</dbReference>
<dbReference type="EMBL" id="BKCP01005772">
    <property type="protein sequence ID" value="GER39882.1"/>
    <property type="molecule type" value="Genomic_DNA"/>
</dbReference>
<evidence type="ECO:0000313" key="1">
    <source>
        <dbReference type="EMBL" id="GER39882.1"/>
    </source>
</evidence>
<dbReference type="GO" id="GO:0030598">
    <property type="term" value="F:rRNA N-glycosylase activity"/>
    <property type="evidence" value="ECO:0007669"/>
    <property type="project" value="InterPro"/>
</dbReference>
<gene>
    <name evidence="1" type="ORF">STAS_16523</name>
</gene>
<sequence length="409" mass="47043">RWRRNPILELDYIITEKVTGYTNTLRQLRAMLGEQGGEIVEFTLCQVKLGKGKHYICDTSSCILFMRASDLYVIGYESEVELESLKPDKERAQEIGKYFANRDLRGRVEEPEVRPLSFKRRLQLSHKDFELPYATWNTTRIFSFRKAVKILGGKFDSEKQTIFIFLEATQRKGLAAAVEEKPRFLNLDYIITGKVTEYTNPLRQLRAIMGPQRGEISGIHPPPSETEKGKAFYVTLHLRCDMSSCILFTRASYLYVIGYDSEVQLLSLKPDKERTQEMDANFVSSDLCGRVEETEVRPLSFIEDYNSLIKTSILRKVVKILGEVTRFTNFESYITINFKNDVGSVWMFSLARLQKKPHSRGHEAKLGSGPEDIVEQTMQITKKGKGLAVAVEKENPRILELYYVITEEV</sequence>
<dbReference type="InterPro" id="IPR016138">
    <property type="entry name" value="Ribosome_inactivat_prot_sub1"/>
</dbReference>
<comment type="caution">
    <text evidence="1">The sequence shown here is derived from an EMBL/GenBank/DDBJ whole genome shotgun (WGS) entry which is preliminary data.</text>
</comment>
<accession>A0A5A7Q4U7</accession>
<dbReference type="AlphaFoldDB" id="A0A5A7Q4U7"/>
<feature type="non-terminal residue" evidence="1">
    <location>
        <position position="1"/>
    </location>
</feature>
<evidence type="ECO:0000313" key="2">
    <source>
        <dbReference type="Proteomes" id="UP000325081"/>
    </source>
</evidence>
<keyword evidence="2" id="KW-1185">Reference proteome</keyword>
<reference evidence="2" key="1">
    <citation type="journal article" date="2019" name="Curr. Biol.">
        <title>Genome Sequence of Striga asiatica Provides Insight into the Evolution of Plant Parasitism.</title>
        <authorList>
            <person name="Yoshida S."/>
            <person name="Kim S."/>
            <person name="Wafula E.K."/>
            <person name="Tanskanen J."/>
            <person name="Kim Y.M."/>
            <person name="Honaas L."/>
            <person name="Yang Z."/>
            <person name="Spallek T."/>
            <person name="Conn C.E."/>
            <person name="Ichihashi Y."/>
            <person name="Cheong K."/>
            <person name="Cui S."/>
            <person name="Der J.P."/>
            <person name="Gundlach H."/>
            <person name="Jiao Y."/>
            <person name="Hori C."/>
            <person name="Ishida J.K."/>
            <person name="Kasahara H."/>
            <person name="Kiba T."/>
            <person name="Kim M.S."/>
            <person name="Koo N."/>
            <person name="Laohavisit A."/>
            <person name="Lee Y.H."/>
            <person name="Lumba S."/>
            <person name="McCourt P."/>
            <person name="Mortimer J.C."/>
            <person name="Mutuku J.M."/>
            <person name="Nomura T."/>
            <person name="Sasaki-Sekimoto Y."/>
            <person name="Seto Y."/>
            <person name="Wang Y."/>
            <person name="Wakatake T."/>
            <person name="Sakakibara H."/>
            <person name="Demura T."/>
            <person name="Yamaguchi S."/>
            <person name="Yoneyama K."/>
            <person name="Manabe R.I."/>
            <person name="Nelson D.C."/>
            <person name="Schulman A.H."/>
            <person name="Timko M.P."/>
            <person name="dePamphilis C.W."/>
            <person name="Choi D."/>
            <person name="Shirasu K."/>
        </authorList>
    </citation>
    <scope>NUCLEOTIDE SEQUENCE [LARGE SCALE GENOMIC DNA]</scope>
    <source>
        <strain evidence="2">cv. UVA1</strain>
    </source>
</reference>